<dbReference type="OrthoDB" id="9776847at2"/>
<dbReference type="GO" id="GO:0019442">
    <property type="term" value="P:L-tryptophan catabolic process to acetyl-CoA"/>
    <property type="evidence" value="ECO:0007669"/>
    <property type="project" value="TreeGrafter"/>
</dbReference>
<keyword evidence="1" id="KW-0479">Metal-binding</keyword>
<keyword evidence="1 2" id="KW-0223">Dioxygenase</keyword>
<keyword evidence="1" id="KW-0408">Iron</keyword>
<dbReference type="UniPathway" id="UPA00333">
    <property type="reaction ID" value="UER00453"/>
</dbReference>
<organism evidence="2 3">
    <name type="scientific">Streptomyces inhibens</name>
    <dbReference type="NCBI Taxonomy" id="2293571"/>
    <lineage>
        <taxon>Bacteria</taxon>
        <taxon>Bacillati</taxon>
        <taxon>Actinomycetota</taxon>
        <taxon>Actinomycetes</taxon>
        <taxon>Kitasatosporales</taxon>
        <taxon>Streptomycetaceae</taxon>
        <taxon>Streptomyces</taxon>
    </lineage>
</organism>
<comment type="similarity">
    <text evidence="1">Belongs to the tryptophan 2,3-dioxygenase family.</text>
</comment>
<feature type="binding site" evidence="1">
    <location>
        <position position="182"/>
    </location>
    <ligand>
        <name>substrate</name>
    </ligand>
</feature>
<sequence length="347" mass="38674">MAFHDVLFLDSDPEWFAAYRDRFGTRYRSGTAPDPLFAELFHRAQERWEGKNHVSATPPDLGVSSDTERAARAGATGGEPVLDFAGQSTPYIDYQSIDVLLSLQHPRSPAPSELPFYILGQVKELLFKLVYEELVRVRSLLDGDRVPDAVWGLHRLRRVVELLVASWDVLGTLAPTEFNAFRDHLGQASGFQSYMYRMVEFALGNKAAELARAHRGVPHVHRQVQEALHAPSVYDAALRLLARRGAAIPAGVLERDFSAAYEPSDAVERAWAEVYRTGGPADETFLLAEALMGVAEAVGRWRSVHLLTVERIIGTKPGTGGTLGTAWLRRANEHRFFPELWTCRGLL</sequence>
<gene>
    <name evidence="1" type="primary">kynA</name>
    <name evidence="2" type="ORF">DY245_19795</name>
</gene>
<dbReference type="Pfam" id="PF03301">
    <property type="entry name" value="Trp_dioxygenase"/>
    <property type="match status" value="1"/>
</dbReference>
<evidence type="ECO:0000313" key="3">
    <source>
        <dbReference type="Proteomes" id="UP000262477"/>
    </source>
</evidence>
<comment type="cofactor">
    <cofactor evidence="1">
        <name>heme</name>
        <dbReference type="ChEBI" id="CHEBI:30413"/>
    </cofactor>
    <text evidence="1">Binds 1 heme group per subunit.</text>
</comment>
<proteinExistence type="inferred from homology"/>
<comment type="subunit">
    <text evidence="1">Homotetramer.</text>
</comment>
<dbReference type="GO" id="GO:0004833">
    <property type="term" value="F:L-tryptophan 2,3-dioxygenase activity"/>
    <property type="evidence" value="ECO:0007669"/>
    <property type="project" value="UniProtKB-UniRule"/>
</dbReference>
<evidence type="ECO:0000313" key="2">
    <source>
        <dbReference type="EMBL" id="REK88714.1"/>
    </source>
</evidence>
<comment type="catalytic activity">
    <reaction evidence="1">
        <text>L-tryptophan + O2 = N-formyl-L-kynurenine</text>
        <dbReference type="Rhea" id="RHEA:24536"/>
        <dbReference type="ChEBI" id="CHEBI:15379"/>
        <dbReference type="ChEBI" id="CHEBI:57912"/>
        <dbReference type="ChEBI" id="CHEBI:58629"/>
        <dbReference type="EC" id="1.13.11.11"/>
    </reaction>
</comment>
<comment type="caution">
    <text evidence="2">The sequence shown here is derived from an EMBL/GenBank/DDBJ whole genome shotgun (WGS) entry which is preliminary data.</text>
</comment>
<name>A0A371Q210_STRIH</name>
<dbReference type="GO" id="GO:0046872">
    <property type="term" value="F:metal ion binding"/>
    <property type="evidence" value="ECO:0007669"/>
    <property type="project" value="UniProtKB-KW"/>
</dbReference>
<keyword evidence="3" id="KW-1185">Reference proteome</keyword>
<keyword evidence="1" id="KW-0349">Heme</keyword>
<comment type="function">
    <text evidence="1">Heme-dependent dioxygenase that catalyzes the oxidative cleavage of the L-tryptophan (L-Trp) pyrrole ring and converts L-tryptophan to N-formyl-L-kynurenine. Catalyzes the oxidative cleavage of the indole moiety.</text>
</comment>
<feature type="binding site" description="axial binding residue" evidence="1">
    <location>
        <position position="305"/>
    </location>
    <ligand>
        <name>heme</name>
        <dbReference type="ChEBI" id="CHEBI:30413"/>
    </ligand>
    <ligandPart>
        <name>Fe</name>
        <dbReference type="ChEBI" id="CHEBI:18248"/>
    </ligandPart>
</feature>
<dbReference type="PANTHER" id="PTHR10138:SF0">
    <property type="entry name" value="TRYPTOPHAN 2,3-DIOXYGENASE"/>
    <property type="match status" value="1"/>
</dbReference>
<protein>
    <recommendedName>
        <fullName evidence="1">Tryptophan 2,3-dioxygenase</fullName>
        <shortName evidence="1">TDO</shortName>
        <ecNumber evidence="1">1.13.11.11</ecNumber>
    </recommendedName>
    <alternativeName>
        <fullName evidence="1">Tryptamin 2,3-dioxygenase</fullName>
    </alternativeName>
    <alternativeName>
        <fullName evidence="1">Tryptophan oxygenase</fullName>
        <shortName evidence="1">TO</shortName>
        <shortName evidence="1">TRPO</shortName>
    </alternativeName>
    <alternativeName>
        <fullName evidence="1">Tryptophan pyrrolase</fullName>
    </alternativeName>
    <alternativeName>
        <fullName evidence="1">Tryptophanase</fullName>
    </alternativeName>
</protein>
<keyword evidence="1" id="KW-0823">Tryptophan catabolism</keyword>
<dbReference type="EMBL" id="QUAC01000152">
    <property type="protein sequence ID" value="REK88714.1"/>
    <property type="molecule type" value="Genomic_DNA"/>
</dbReference>
<dbReference type="Proteomes" id="UP000262477">
    <property type="component" value="Unassembled WGS sequence"/>
</dbReference>
<evidence type="ECO:0000256" key="1">
    <source>
        <dbReference type="HAMAP-Rule" id="MF_01972"/>
    </source>
</evidence>
<dbReference type="GO" id="GO:0020037">
    <property type="term" value="F:heme binding"/>
    <property type="evidence" value="ECO:0007669"/>
    <property type="project" value="UniProtKB-UniRule"/>
</dbReference>
<dbReference type="PANTHER" id="PTHR10138">
    <property type="entry name" value="TRYPTOPHAN 2,3-DIOXYGENASE"/>
    <property type="match status" value="1"/>
</dbReference>
<comment type="caution">
    <text evidence="1">Lacks conserved residue(s) required for the propagation of feature annotation.</text>
</comment>
<reference evidence="2 3" key="1">
    <citation type="submission" date="2018-08" db="EMBL/GenBank/DDBJ databases">
        <title>Streptomyces NEAU-D10 sp. nov., a novel Actinomycete isolated from soil.</title>
        <authorList>
            <person name="Jin L."/>
        </authorList>
    </citation>
    <scope>NUCLEOTIDE SEQUENCE [LARGE SCALE GENOMIC DNA]</scope>
    <source>
        <strain evidence="2 3">NEAU-D10</strain>
    </source>
</reference>
<dbReference type="GO" id="GO:0019441">
    <property type="term" value="P:L-tryptophan catabolic process to kynurenine"/>
    <property type="evidence" value="ECO:0007669"/>
    <property type="project" value="UniProtKB-UniRule"/>
</dbReference>
<comment type="pathway">
    <text evidence="1">Amino-acid degradation; L-tryptophan degradation via kynurenine pathway; L-kynurenine from L-tryptophan: step 1/2.</text>
</comment>
<dbReference type="InterPro" id="IPR004981">
    <property type="entry name" value="Trp_2_3_dOase"/>
</dbReference>
<feature type="binding site" evidence="1">
    <location>
        <position position="319"/>
    </location>
    <ligand>
        <name>substrate</name>
    </ligand>
</feature>
<dbReference type="SUPFAM" id="SSF140959">
    <property type="entry name" value="Indolic compounds 2,3-dioxygenase-like"/>
    <property type="match status" value="1"/>
</dbReference>
<dbReference type="Gene3D" id="1.20.58.480">
    <property type="match status" value="1"/>
</dbReference>
<dbReference type="HAMAP" id="MF_01972">
    <property type="entry name" value="T23O"/>
    <property type="match status" value="1"/>
</dbReference>
<dbReference type="InterPro" id="IPR037217">
    <property type="entry name" value="Trp/Indoleamine_2_3_dOase-like"/>
</dbReference>
<dbReference type="AlphaFoldDB" id="A0A371Q210"/>
<dbReference type="EC" id="1.13.11.11" evidence="1"/>
<accession>A0A371Q210</accession>
<keyword evidence="1" id="KW-0560">Oxidoreductase</keyword>